<feature type="compositionally biased region" description="Low complexity" evidence="10">
    <location>
        <begin position="152"/>
        <end position="163"/>
    </location>
</feature>
<keyword evidence="4" id="KW-1003">Cell membrane</keyword>
<dbReference type="PANTHER" id="PTHR33909:SF1">
    <property type="entry name" value="SEC TRANSLOCON ACCESSORY COMPLEX SUBUNIT YAJC"/>
    <property type="match status" value="1"/>
</dbReference>
<gene>
    <name evidence="11" type="ORF">SAMN05421867_102221</name>
</gene>
<dbReference type="PRINTS" id="PR01853">
    <property type="entry name" value="YAJCTRNLCASE"/>
</dbReference>
<comment type="similarity">
    <text evidence="2">Belongs to the YajC family.</text>
</comment>
<evidence type="ECO:0000256" key="10">
    <source>
        <dbReference type="SAM" id="MobiDB-lite"/>
    </source>
</evidence>
<organism evidence="11 12">
    <name type="scientific">Cellulomonas marina</name>
    <dbReference type="NCBI Taxonomy" id="988821"/>
    <lineage>
        <taxon>Bacteria</taxon>
        <taxon>Bacillati</taxon>
        <taxon>Actinomycetota</taxon>
        <taxon>Actinomycetes</taxon>
        <taxon>Micrococcales</taxon>
        <taxon>Cellulomonadaceae</taxon>
        <taxon>Cellulomonas</taxon>
    </lineage>
</organism>
<sequence length="163" mass="17070">MELILLAVLMGGVLWFMSRGTRKQQKEAANFRSNLAPGDEVMTGSGFFGTVVAVEDDVITLESTPGQESRWLRAAIAKRVDPPVATDDADEYEDEYDDDEYDDAYDDADATDPVLDGPTGDRRTGGATAATPPPPPGTVGGTVGGTLGGTAGTTPTGGDDTRR</sequence>
<keyword evidence="12" id="KW-1185">Reference proteome</keyword>
<dbReference type="Proteomes" id="UP000199012">
    <property type="component" value="Unassembled WGS sequence"/>
</dbReference>
<keyword evidence="6" id="KW-0653">Protein transport</keyword>
<evidence type="ECO:0000256" key="3">
    <source>
        <dbReference type="ARBA" id="ARBA00022448"/>
    </source>
</evidence>
<dbReference type="NCBIfam" id="TIGR00739">
    <property type="entry name" value="yajC"/>
    <property type="match status" value="1"/>
</dbReference>
<keyword evidence="8" id="KW-0811">Translocation</keyword>
<evidence type="ECO:0000256" key="2">
    <source>
        <dbReference type="ARBA" id="ARBA00006742"/>
    </source>
</evidence>
<dbReference type="InterPro" id="IPR003849">
    <property type="entry name" value="Preprotein_translocase_YajC"/>
</dbReference>
<keyword evidence="9" id="KW-0472">Membrane</keyword>
<comment type="subcellular location">
    <subcellularLocation>
        <location evidence="1">Cell membrane</location>
        <topology evidence="1">Single-pass membrane protein</topology>
    </subcellularLocation>
</comment>
<dbReference type="Pfam" id="PF02699">
    <property type="entry name" value="YajC"/>
    <property type="match status" value="1"/>
</dbReference>
<evidence type="ECO:0000256" key="9">
    <source>
        <dbReference type="ARBA" id="ARBA00023136"/>
    </source>
</evidence>
<dbReference type="GO" id="GO:0015031">
    <property type="term" value="P:protein transport"/>
    <property type="evidence" value="ECO:0007669"/>
    <property type="project" value="UniProtKB-KW"/>
</dbReference>
<accession>A0A1I0W6G4</accession>
<keyword evidence="7" id="KW-1133">Transmembrane helix</keyword>
<feature type="compositionally biased region" description="Gly residues" evidence="10">
    <location>
        <begin position="138"/>
        <end position="151"/>
    </location>
</feature>
<evidence type="ECO:0000313" key="12">
    <source>
        <dbReference type="Proteomes" id="UP000199012"/>
    </source>
</evidence>
<keyword evidence="5" id="KW-0812">Transmembrane</keyword>
<dbReference type="SMART" id="SM01323">
    <property type="entry name" value="YajC"/>
    <property type="match status" value="1"/>
</dbReference>
<dbReference type="EMBL" id="FOKA01000002">
    <property type="protein sequence ID" value="SFA84151.1"/>
    <property type="molecule type" value="Genomic_DNA"/>
</dbReference>
<feature type="compositionally biased region" description="Acidic residues" evidence="10">
    <location>
        <begin position="87"/>
        <end position="110"/>
    </location>
</feature>
<dbReference type="RefSeq" id="WP_090030866.1">
    <property type="nucleotide sequence ID" value="NZ_BONM01000035.1"/>
</dbReference>
<evidence type="ECO:0000256" key="6">
    <source>
        <dbReference type="ARBA" id="ARBA00022927"/>
    </source>
</evidence>
<proteinExistence type="inferred from homology"/>
<evidence type="ECO:0000256" key="5">
    <source>
        <dbReference type="ARBA" id="ARBA00022692"/>
    </source>
</evidence>
<dbReference type="GO" id="GO:0005886">
    <property type="term" value="C:plasma membrane"/>
    <property type="evidence" value="ECO:0007669"/>
    <property type="project" value="UniProtKB-SubCell"/>
</dbReference>
<evidence type="ECO:0000256" key="8">
    <source>
        <dbReference type="ARBA" id="ARBA00023010"/>
    </source>
</evidence>
<dbReference type="STRING" id="988821.SAMN05421867_102221"/>
<dbReference type="AlphaFoldDB" id="A0A1I0W6G4"/>
<evidence type="ECO:0000256" key="4">
    <source>
        <dbReference type="ARBA" id="ARBA00022475"/>
    </source>
</evidence>
<name>A0A1I0W6G4_9CELL</name>
<evidence type="ECO:0000313" key="11">
    <source>
        <dbReference type="EMBL" id="SFA84151.1"/>
    </source>
</evidence>
<protein>
    <submittedName>
        <fullName evidence="11">Preprotein translocase subunit YajC</fullName>
    </submittedName>
</protein>
<keyword evidence="3" id="KW-0813">Transport</keyword>
<evidence type="ECO:0000256" key="7">
    <source>
        <dbReference type="ARBA" id="ARBA00022989"/>
    </source>
</evidence>
<dbReference type="PANTHER" id="PTHR33909">
    <property type="entry name" value="SEC TRANSLOCON ACCESSORY COMPLEX SUBUNIT YAJC"/>
    <property type="match status" value="1"/>
</dbReference>
<evidence type="ECO:0000256" key="1">
    <source>
        <dbReference type="ARBA" id="ARBA00004162"/>
    </source>
</evidence>
<feature type="region of interest" description="Disordered" evidence="10">
    <location>
        <begin position="79"/>
        <end position="163"/>
    </location>
</feature>
<reference evidence="11 12" key="1">
    <citation type="submission" date="2016-10" db="EMBL/GenBank/DDBJ databases">
        <authorList>
            <person name="de Groot N.N."/>
        </authorList>
    </citation>
    <scope>NUCLEOTIDE SEQUENCE [LARGE SCALE GENOMIC DNA]</scope>
    <source>
        <strain evidence="11 12">CGMCC 4.6945</strain>
    </source>
</reference>